<dbReference type="AlphaFoldDB" id="A0A194UMP8"/>
<reference evidence="2" key="1">
    <citation type="submission" date="2014-12" db="EMBL/GenBank/DDBJ databases">
        <title>Genome Sequence of Valsa Canker Pathogens Uncovers a Specific Adaption of Colonization on Woody Bark.</title>
        <authorList>
            <person name="Yin Z."/>
            <person name="Liu H."/>
            <person name="Gao X."/>
            <person name="Li Z."/>
            <person name="Song N."/>
            <person name="Ke X."/>
            <person name="Dai Q."/>
            <person name="Wu Y."/>
            <person name="Sun Y."/>
            <person name="Xu J.-R."/>
            <person name="Kang Z.K."/>
            <person name="Wang L."/>
            <person name="Huang L."/>
        </authorList>
    </citation>
    <scope>NUCLEOTIDE SEQUENCE [LARGE SCALE GENOMIC DNA]</scope>
    <source>
        <strain evidence="2">SXYL134</strain>
    </source>
</reference>
<dbReference type="EMBL" id="KN714667">
    <property type="protein sequence ID" value="KUI52940.1"/>
    <property type="molecule type" value="Genomic_DNA"/>
</dbReference>
<sequence>MDVGNSPIVGRETGRPWSSVAAWVTHSSQSALGSLLPYSALYGVVHAPPWEHTDADETSPSLF</sequence>
<proteinExistence type="predicted"/>
<organism evidence="1 2">
    <name type="scientific">Cytospora mali</name>
    <name type="common">Apple Valsa canker fungus</name>
    <name type="synonym">Valsa mali</name>
    <dbReference type="NCBI Taxonomy" id="578113"/>
    <lineage>
        <taxon>Eukaryota</taxon>
        <taxon>Fungi</taxon>
        <taxon>Dikarya</taxon>
        <taxon>Ascomycota</taxon>
        <taxon>Pezizomycotina</taxon>
        <taxon>Sordariomycetes</taxon>
        <taxon>Sordariomycetidae</taxon>
        <taxon>Diaporthales</taxon>
        <taxon>Cytosporaceae</taxon>
        <taxon>Cytospora</taxon>
    </lineage>
</organism>
<dbReference type="Proteomes" id="UP000078576">
    <property type="component" value="Unassembled WGS sequence"/>
</dbReference>
<evidence type="ECO:0000313" key="1">
    <source>
        <dbReference type="EMBL" id="KUI52940.1"/>
    </source>
</evidence>
<accession>A0A194UMP8</accession>
<keyword evidence="2" id="KW-1185">Reference proteome</keyword>
<protein>
    <submittedName>
        <fullName evidence="1">Uncharacterized protein</fullName>
    </submittedName>
</protein>
<gene>
    <name evidence="1" type="ORF">VP1G_00324</name>
</gene>
<name>A0A194UMP8_CYTMA</name>
<evidence type="ECO:0000313" key="2">
    <source>
        <dbReference type="Proteomes" id="UP000078576"/>
    </source>
</evidence>